<keyword evidence="2 4" id="KW-0378">Hydrolase</keyword>
<feature type="domain" description="Nudix hydrolase" evidence="5">
    <location>
        <begin position="12"/>
        <end position="145"/>
    </location>
</feature>
<dbReference type="Proteomes" id="UP000199599">
    <property type="component" value="Unassembled WGS sequence"/>
</dbReference>
<dbReference type="EMBL" id="FOMN01000002">
    <property type="protein sequence ID" value="SFD36489.1"/>
    <property type="molecule type" value="Genomic_DNA"/>
</dbReference>
<evidence type="ECO:0000256" key="4">
    <source>
        <dbReference type="RuleBase" id="RU003476"/>
    </source>
</evidence>
<dbReference type="InterPro" id="IPR015797">
    <property type="entry name" value="NUDIX_hydrolase-like_dom_sf"/>
</dbReference>
<dbReference type="PROSITE" id="PS51462">
    <property type="entry name" value="NUDIX"/>
    <property type="match status" value="1"/>
</dbReference>
<evidence type="ECO:0000256" key="3">
    <source>
        <dbReference type="ARBA" id="ARBA00022842"/>
    </source>
</evidence>
<comment type="similarity">
    <text evidence="4">Belongs to the Nudix hydrolase family.</text>
</comment>
<proteinExistence type="inferred from homology"/>
<dbReference type="SUPFAM" id="SSF55811">
    <property type="entry name" value="Nudix"/>
    <property type="match status" value="1"/>
</dbReference>
<evidence type="ECO:0000256" key="1">
    <source>
        <dbReference type="ARBA" id="ARBA00001946"/>
    </source>
</evidence>
<sequence length="146" mass="16890">MAVISRYFIYRKEKMRARIILYCPTIKAVLLIHRINKRDYWVVPGGQAHKGETARETALRELKEELGIELAARDLTLLYQLDQDNEQQIFFKATSKLIRAPLIQGEERTRSSSTNIYHPEWVKLKDIAKINLMPPQIAARLAADNA</sequence>
<dbReference type="PANTHER" id="PTHR43046">
    <property type="entry name" value="GDP-MANNOSE MANNOSYL HYDROLASE"/>
    <property type="match status" value="1"/>
</dbReference>
<dbReference type="PRINTS" id="PR00502">
    <property type="entry name" value="NUDIXFAMILY"/>
</dbReference>
<dbReference type="AlphaFoldDB" id="A0A1I1RQ59"/>
<evidence type="ECO:0000256" key="2">
    <source>
        <dbReference type="ARBA" id="ARBA00022801"/>
    </source>
</evidence>
<dbReference type="Pfam" id="PF00293">
    <property type="entry name" value="NUDIX"/>
    <property type="match status" value="1"/>
</dbReference>
<dbReference type="PANTHER" id="PTHR43046:SF12">
    <property type="entry name" value="GDP-MANNOSE MANNOSYL HYDROLASE"/>
    <property type="match status" value="1"/>
</dbReference>
<keyword evidence="3" id="KW-0460">Magnesium</keyword>
<reference evidence="7" key="1">
    <citation type="submission" date="2016-10" db="EMBL/GenBank/DDBJ databases">
        <authorList>
            <person name="Varghese N."/>
            <person name="Submissions S."/>
        </authorList>
    </citation>
    <scope>NUCLEOTIDE SEQUENCE [LARGE SCALE GENOMIC DNA]</scope>
    <source>
        <strain evidence="7">R-53102</strain>
    </source>
</reference>
<evidence type="ECO:0000259" key="5">
    <source>
        <dbReference type="PROSITE" id="PS51462"/>
    </source>
</evidence>
<dbReference type="Gene3D" id="3.90.79.10">
    <property type="entry name" value="Nucleoside Triphosphate Pyrophosphohydrolase"/>
    <property type="match status" value="1"/>
</dbReference>
<organism evidence="6 7">
    <name type="scientific">Lactobacillus bombicola</name>
    <dbReference type="NCBI Taxonomy" id="1505723"/>
    <lineage>
        <taxon>Bacteria</taxon>
        <taxon>Bacillati</taxon>
        <taxon>Bacillota</taxon>
        <taxon>Bacilli</taxon>
        <taxon>Lactobacillales</taxon>
        <taxon>Lactobacillaceae</taxon>
        <taxon>Lactobacillus</taxon>
    </lineage>
</organism>
<accession>A0A1I1RQ59</accession>
<dbReference type="InterPro" id="IPR020476">
    <property type="entry name" value="Nudix_hydrolase"/>
</dbReference>
<evidence type="ECO:0000313" key="6">
    <source>
        <dbReference type="EMBL" id="SFD36489.1"/>
    </source>
</evidence>
<dbReference type="InterPro" id="IPR000086">
    <property type="entry name" value="NUDIX_hydrolase_dom"/>
</dbReference>
<name>A0A1I1RQ59_9LACO</name>
<protein>
    <submittedName>
        <fullName evidence="6">8-oxo-dGTP pyrophosphatase MutT, NUDIX family</fullName>
    </submittedName>
</protein>
<evidence type="ECO:0000313" key="7">
    <source>
        <dbReference type="Proteomes" id="UP000199599"/>
    </source>
</evidence>
<dbReference type="GO" id="GO:0016787">
    <property type="term" value="F:hydrolase activity"/>
    <property type="evidence" value="ECO:0007669"/>
    <property type="project" value="UniProtKB-KW"/>
</dbReference>
<dbReference type="PROSITE" id="PS00893">
    <property type="entry name" value="NUDIX_BOX"/>
    <property type="match status" value="1"/>
</dbReference>
<gene>
    <name evidence="6" type="ORF">SAMN04487792_0506</name>
</gene>
<dbReference type="STRING" id="1505723.SAMN04487792_0506"/>
<comment type="cofactor">
    <cofactor evidence="1">
        <name>Mg(2+)</name>
        <dbReference type="ChEBI" id="CHEBI:18420"/>
    </cofactor>
</comment>
<dbReference type="InterPro" id="IPR020084">
    <property type="entry name" value="NUDIX_hydrolase_CS"/>
</dbReference>